<dbReference type="AlphaFoldDB" id="A0A835YSC7"/>
<name>A0A835YSC7_9STRA</name>
<evidence type="ECO:0000313" key="1">
    <source>
        <dbReference type="EMBL" id="KAG5180224.1"/>
    </source>
</evidence>
<sequence length="213" mass="22867">MDIDALNSYLLEHQILEGELARSGRSLRDKRLPSGPTVVRPGATIVLRQGTGLHHGAPAAQGDTTGIDDALGDMTEVVGAFCWSCREPPKVIVQGPATALRVLRTFTKAVSWECARNLCLSDLLALGGFPDDQLQRFIPDSAGDGAWWRSPPVLDLQPDPLADPDSAAARSALQACDEYGLDGGTTALERFERVIAADAEEEEYEAKWSAPLA</sequence>
<dbReference type="OrthoDB" id="10670582at2759"/>
<dbReference type="Proteomes" id="UP000664859">
    <property type="component" value="Unassembled WGS sequence"/>
</dbReference>
<organism evidence="1 2">
    <name type="scientific">Tribonema minus</name>
    <dbReference type="NCBI Taxonomy" id="303371"/>
    <lineage>
        <taxon>Eukaryota</taxon>
        <taxon>Sar</taxon>
        <taxon>Stramenopiles</taxon>
        <taxon>Ochrophyta</taxon>
        <taxon>PX clade</taxon>
        <taxon>Xanthophyceae</taxon>
        <taxon>Tribonematales</taxon>
        <taxon>Tribonemataceae</taxon>
        <taxon>Tribonema</taxon>
    </lineage>
</organism>
<accession>A0A835YSC7</accession>
<keyword evidence="2" id="KW-1185">Reference proteome</keyword>
<reference evidence="1" key="1">
    <citation type="submission" date="2021-02" db="EMBL/GenBank/DDBJ databases">
        <title>First Annotated Genome of the Yellow-green Alga Tribonema minus.</title>
        <authorList>
            <person name="Mahan K.M."/>
        </authorList>
    </citation>
    <scope>NUCLEOTIDE SEQUENCE</scope>
    <source>
        <strain evidence="1">UTEX B ZZ1240</strain>
    </source>
</reference>
<comment type="caution">
    <text evidence="1">The sequence shown here is derived from an EMBL/GenBank/DDBJ whole genome shotgun (WGS) entry which is preliminary data.</text>
</comment>
<dbReference type="EMBL" id="JAFCMP010000401">
    <property type="protein sequence ID" value="KAG5180224.1"/>
    <property type="molecule type" value="Genomic_DNA"/>
</dbReference>
<gene>
    <name evidence="1" type="ORF">JKP88DRAFT_246846</name>
</gene>
<protein>
    <submittedName>
        <fullName evidence="1">Uncharacterized protein</fullName>
    </submittedName>
</protein>
<proteinExistence type="predicted"/>
<evidence type="ECO:0000313" key="2">
    <source>
        <dbReference type="Proteomes" id="UP000664859"/>
    </source>
</evidence>